<evidence type="ECO:0000256" key="4">
    <source>
        <dbReference type="ARBA" id="ARBA00022801"/>
    </source>
</evidence>
<evidence type="ECO:0000256" key="1">
    <source>
        <dbReference type="ARBA" id="ARBA00022722"/>
    </source>
</evidence>
<dbReference type="InterPro" id="IPR038726">
    <property type="entry name" value="PDDEXK_AddAB-type"/>
</dbReference>
<keyword evidence="17" id="KW-1185">Reference proteome</keyword>
<dbReference type="PANTHER" id="PTHR11070">
    <property type="entry name" value="UVRD / RECB / PCRA DNA HELICASE FAMILY MEMBER"/>
    <property type="match status" value="1"/>
</dbReference>
<evidence type="ECO:0000313" key="17">
    <source>
        <dbReference type="Proteomes" id="UP000245754"/>
    </source>
</evidence>
<accession>A0A316F2B8</accession>
<dbReference type="Pfam" id="PF12705">
    <property type="entry name" value="PDDEXK_1"/>
    <property type="match status" value="1"/>
</dbReference>
<keyword evidence="6" id="KW-0269">Exonuclease</keyword>
<dbReference type="InterPro" id="IPR000212">
    <property type="entry name" value="DNA_helicase_UvrD/REP"/>
</dbReference>
<dbReference type="Pfam" id="PF00580">
    <property type="entry name" value="UvrD-helicase"/>
    <property type="match status" value="1"/>
</dbReference>
<sequence length="746" mass="80326">MDVLDIPFVAETFAAELDLLMVDEFQDTSPIQLALFLKLAALARQAVWVGDVKQAIYGFRGSDTALMKAVVAALPDLGGCKSVLPNSWRSRPALVGLVNHLFANGFDGLPPEEVVLRPTREEPGDSPALLDWVLEGRNKDQMAEALASGIAGLMTDGTQVTDRETKALRPLRLSDIAILLRANESVKDVAATLRLRGIASSTAQPGLLAQPELVLAQACLRRLADPYDTVATAEILSLADCEEPETWLADRMAWVERGAPAAEWKEGAREGGDAAPHPILAAIRTLRDQGTLLTPREAVELVLTRCDLARRVVQWQQDAGRAKLRLANLDRLAELAVEYEDECQASHEAGTLSGFLLWLQDLTAGGLDTLPQPGVDAVSVMTHHGAKGLEWPVVVLCDLAGDIKDRLWDIQAESRSGFDVHRPLHDRFLRYWPWPFGALQKVALAEEIAASATGVAAYAEAVEEHKRLLYVSMTRARDVLVLARNGKKLVGPWMSTVSLDNLLPAEDLPELVLPGGRVPYRRNRLDGSSANLPRPAGGDDLAWFLQSPHIHPRLPLTVSPSASAALSATVVETAPFGARLDTGDVADRSALGDAIHACLAADLACPAQPITVDAVQGIAARMGINRPALAGPLHGQLAAIRQWLGSRWPDMEAIVELPMTRLLDNGQRVAGRSDLLIRTPTGWVLLDHKSSPAGSAQWAALASSYAGQLAAYKEVIEAASGLPVEEVWLVLPVAGVGLRVEIQPMA</sequence>
<evidence type="ECO:0000256" key="2">
    <source>
        <dbReference type="ARBA" id="ARBA00022741"/>
    </source>
</evidence>
<dbReference type="InterPro" id="IPR011604">
    <property type="entry name" value="PDDEXK-like_dom_sf"/>
</dbReference>
<keyword evidence="3" id="KW-0227">DNA damage</keyword>
<dbReference type="Gene3D" id="3.90.320.10">
    <property type="match status" value="1"/>
</dbReference>
<evidence type="ECO:0000256" key="5">
    <source>
        <dbReference type="ARBA" id="ARBA00022806"/>
    </source>
</evidence>
<keyword evidence="1" id="KW-0540">Nuclease</keyword>
<protein>
    <recommendedName>
        <fullName evidence="12">DNA 3'-5' helicase</fullName>
        <ecNumber evidence="12">5.6.2.4</ecNumber>
    </recommendedName>
    <alternativeName>
        <fullName evidence="13">DNA 3'-5' helicase II</fullName>
    </alternativeName>
</protein>
<evidence type="ECO:0000256" key="10">
    <source>
        <dbReference type="ARBA" id="ARBA00023235"/>
    </source>
</evidence>
<evidence type="ECO:0000256" key="14">
    <source>
        <dbReference type="ARBA" id="ARBA00048988"/>
    </source>
</evidence>
<dbReference type="Gene3D" id="3.40.50.300">
    <property type="entry name" value="P-loop containing nucleotide triphosphate hydrolases"/>
    <property type="match status" value="3"/>
</dbReference>
<feature type="domain" description="UvrD-like helicase C-terminal" evidence="15">
    <location>
        <begin position="92"/>
        <end position="388"/>
    </location>
</feature>
<gene>
    <name evidence="16" type="ORF">C7419_1011542</name>
</gene>
<evidence type="ECO:0000256" key="13">
    <source>
        <dbReference type="ARBA" id="ARBA00034923"/>
    </source>
</evidence>
<keyword evidence="5 16" id="KW-0347">Helicase</keyword>
<evidence type="ECO:0000256" key="12">
    <source>
        <dbReference type="ARBA" id="ARBA00034808"/>
    </source>
</evidence>
<comment type="catalytic activity">
    <reaction evidence="14">
        <text>ATP + H2O = ADP + phosphate + H(+)</text>
        <dbReference type="Rhea" id="RHEA:13065"/>
        <dbReference type="ChEBI" id="CHEBI:15377"/>
        <dbReference type="ChEBI" id="CHEBI:15378"/>
        <dbReference type="ChEBI" id="CHEBI:30616"/>
        <dbReference type="ChEBI" id="CHEBI:43474"/>
        <dbReference type="ChEBI" id="CHEBI:456216"/>
        <dbReference type="EC" id="5.6.2.4"/>
    </reaction>
</comment>
<dbReference type="GO" id="GO:0005524">
    <property type="term" value="F:ATP binding"/>
    <property type="evidence" value="ECO:0007669"/>
    <property type="project" value="UniProtKB-KW"/>
</dbReference>
<comment type="caution">
    <text evidence="16">The sequence shown here is derived from an EMBL/GenBank/DDBJ whole genome shotgun (WGS) entry which is preliminary data.</text>
</comment>
<dbReference type="GO" id="GO:0004527">
    <property type="term" value="F:exonuclease activity"/>
    <property type="evidence" value="ECO:0007669"/>
    <property type="project" value="UniProtKB-KW"/>
</dbReference>
<dbReference type="InterPro" id="IPR014016">
    <property type="entry name" value="UvrD-like_ATP-bd"/>
</dbReference>
<dbReference type="EMBL" id="QGGT01000001">
    <property type="protein sequence ID" value="PWK37659.1"/>
    <property type="molecule type" value="Genomic_DNA"/>
</dbReference>
<keyword evidence="4" id="KW-0378">Hydrolase</keyword>
<name>A0A316F2B8_9BURK</name>
<proteinExistence type="predicted"/>
<evidence type="ECO:0000256" key="6">
    <source>
        <dbReference type="ARBA" id="ARBA00022839"/>
    </source>
</evidence>
<dbReference type="SUPFAM" id="SSF52540">
    <property type="entry name" value="P-loop containing nucleoside triphosphate hydrolases"/>
    <property type="match status" value="1"/>
</dbReference>
<evidence type="ECO:0000256" key="3">
    <source>
        <dbReference type="ARBA" id="ARBA00022763"/>
    </source>
</evidence>
<reference evidence="16 17" key="1">
    <citation type="submission" date="2018-05" db="EMBL/GenBank/DDBJ databases">
        <title>Genomic Encyclopedia of Type Strains, Phase IV (KMG-V): Genome sequencing to study the core and pangenomes of soil and plant-associated prokaryotes.</title>
        <authorList>
            <person name="Whitman W."/>
        </authorList>
    </citation>
    <scope>NUCLEOTIDE SEQUENCE [LARGE SCALE GENOMIC DNA]</scope>
    <source>
        <strain evidence="16 17">SLV-132</strain>
    </source>
</reference>
<dbReference type="EC" id="5.6.2.4" evidence="12"/>
<evidence type="ECO:0000313" key="16">
    <source>
        <dbReference type="EMBL" id="PWK37659.1"/>
    </source>
</evidence>
<dbReference type="Pfam" id="PF13361">
    <property type="entry name" value="UvrD_C"/>
    <property type="match status" value="1"/>
</dbReference>
<evidence type="ECO:0000259" key="15">
    <source>
        <dbReference type="PROSITE" id="PS51217"/>
    </source>
</evidence>
<dbReference type="GO" id="GO:0000725">
    <property type="term" value="P:recombinational repair"/>
    <property type="evidence" value="ECO:0007669"/>
    <property type="project" value="TreeGrafter"/>
</dbReference>
<evidence type="ECO:0000256" key="7">
    <source>
        <dbReference type="ARBA" id="ARBA00022840"/>
    </source>
</evidence>
<dbReference type="Proteomes" id="UP000245754">
    <property type="component" value="Unassembled WGS sequence"/>
</dbReference>
<evidence type="ECO:0000256" key="9">
    <source>
        <dbReference type="ARBA" id="ARBA00023204"/>
    </source>
</evidence>
<dbReference type="AlphaFoldDB" id="A0A316F2B8"/>
<keyword evidence="10" id="KW-0413">Isomerase</keyword>
<dbReference type="GO" id="GO:0043138">
    <property type="term" value="F:3'-5' DNA helicase activity"/>
    <property type="evidence" value="ECO:0007669"/>
    <property type="project" value="UniProtKB-EC"/>
</dbReference>
<dbReference type="PROSITE" id="PS51217">
    <property type="entry name" value="UVRD_HELICASE_CTER"/>
    <property type="match status" value="1"/>
</dbReference>
<dbReference type="GO" id="GO:0003677">
    <property type="term" value="F:DNA binding"/>
    <property type="evidence" value="ECO:0007669"/>
    <property type="project" value="UniProtKB-KW"/>
</dbReference>
<keyword evidence="7" id="KW-0067">ATP-binding</keyword>
<evidence type="ECO:0000256" key="8">
    <source>
        <dbReference type="ARBA" id="ARBA00023125"/>
    </source>
</evidence>
<organism evidence="16 17">
    <name type="scientific">Cupriavidus plantarum</name>
    <dbReference type="NCBI Taxonomy" id="942865"/>
    <lineage>
        <taxon>Bacteria</taxon>
        <taxon>Pseudomonadati</taxon>
        <taxon>Pseudomonadota</taxon>
        <taxon>Betaproteobacteria</taxon>
        <taxon>Burkholderiales</taxon>
        <taxon>Burkholderiaceae</taxon>
        <taxon>Cupriavidus</taxon>
    </lineage>
</organism>
<comment type="catalytic activity">
    <reaction evidence="11">
        <text>Couples ATP hydrolysis with the unwinding of duplex DNA by translocating in the 3'-5' direction.</text>
        <dbReference type="EC" id="5.6.2.4"/>
    </reaction>
</comment>
<keyword evidence="9" id="KW-0234">DNA repair</keyword>
<dbReference type="Gene3D" id="1.10.486.10">
    <property type="entry name" value="PCRA, domain 4"/>
    <property type="match status" value="1"/>
</dbReference>
<keyword evidence="2" id="KW-0547">Nucleotide-binding</keyword>
<keyword evidence="8" id="KW-0238">DNA-binding</keyword>
<dbReference type="InterPro" id="IPR014017">
    <property type="entry name" value="DNA_helicase_UvrD-like_C"/>
</dbReference>
<dbReference type="InterPro" id="IPR027417">
    <property type="entry name" value="P-loop_NTPase"/>
</dbReference>
<dbReference type="PANTHER" id="PTHR11070:SF2">
    <property type="entry name" value="ATP-DEPENDENT DNA HELICASE SRS2"/>
    <property type="match status" value="1"/>
</dbReference>
<evidence type="ECO:0000256" key="11">
    <source>
        <dbReference type="ARBA" id="ARBA00034617"/>
    </source>
</evidence>